<keyword evidence="1" id="KW-0472">Membrane</keyword>
<comment type="caution">
    <text evidence="2">The sequence shown here is derived from an EMBL/GenBank/DDBJ whole genome shotgun (WGS) entry which is preliminary data.</text>
</comment>
<feature type="transmembrane region" description="Helical" evidence="1">
    <location>
        <begin position="93"/>
        <end position="112"/>
    </location>
</feature>
<evidence type="ECO:0000256" key="1">
    <source>
        <dbReference type="SAM" id="Phobius"/>
    </source>
</evidence>
<feature type="transmembrane region" description="Helical" evidence="1">
    <location>
        <begin position="39"/>
        <end position="63"/>
    </location>
</feature>
<keyword evidence="1" id="KW-0812">Transmembrane</keyword>
<reference evidence="2 3" key="1">
    <citation type="submission" date="2018-05" db="EMBL/GenBank/DDBJ databases">
        <title>Genomic Encyclopedia of Type Strains, Phase IV (KMG-IV): sequencing the most valuable type-strain genomes for metagenomic binning, comparative biology and taxonomic classification.</title>
        <authorList>
            <person name="Goeker M."/>
        </authorList>
    </citation>
    <scope>NUCLEOTIDE SEQUENCE [LARGE SCALE GENOMIC DNA]</scope>
    <source>
        <strain evidence="2 3">DSM 25350</strain>
    </source>
</reference>
<name>A0A316G0U1_9GAMM</name>
<feature type="transmembrane region" description="Helical" evidence="1">
    <location>
        <begin position="124"/>
        <end position="146"/>
    </location>
</feature>
<accession>A0A316G0U1</accession>
<feature type="transmembrane region" description="Helical" evidence="1">
    <location>
        <begin position="152"/>
        <end position="170"/>
    </location>
</feature>
<keyword evidence="1" id="KW-1133">Transmembrane helix</keyword>
<organism evidence="2 3">
    <name type="scientific">Pleionea mediterranea</name>
    <dbReference type="NCBI Taxonomy" id="523701"/>
    <lineage>
        <taxon>Bacteria</taxon>
        <taxon>Pseudomonadati</taxon>
        <taxon>Pseudomonadota</taxon>
        <taxon>Gammaproteobacteria</taxon>
        <taxon>Oceanospirillales</taxon>
        <taxon>Pleioneaceae</taxon>
        <taxon>Pleionea</taxon>
    </lineage>
</organism>
<feature type="transmembrane region" description="Helical" evidence="1">
    <location>
        <begin position="182"/>
        <end position="204"/>
    </location>
</feature>
<dbReference type="RefSeq" id="WP_109762110.1">
    <property type="nucleotide sequence ID" value="NZ_QGGU01000002.1"/>
</dbReference>
<gene>
    <name evidence="2" type="ORF">C8D97_102357</name>
</gene>
<dbReference type="OrthoDB" id="5984490at2"/>
<sequence>MIVIHHSALILHILVGFIAMVAFWVPVVSRKGSRLHKQAGLIFTRAMWIISISGIVMCLIAWFDPIAIRFGEQVLSEEVRGKLTDRHRQLTEFLLLLSVLVLVGVKHSTLVLKAKADRNQLKHWSHLFWVALLFLLGSLILIKAIINSQVLYAIFAVLAIVSAMGVYHYIFKPQLKQREWIIEHMSAIIGSGIAVYTAFFAVGGRRYLSEVLQGNWQLIPWILPGVIGGLSIHFYKKYFATKFKVQGEAKS</sequence>
<evidence type="ECO:0000313" key="3">
    <source>
        <dbReference type="Proteomes" id="UP000245790"/>
    </source>
</evidence>
<evidence type="ECO:0000313" key="2">
    <source>
        <dbReference type="EMBL" id="PWK53965.1"/>
    </source>
</evidence>
<feature type="transmembrane region" description="Helical" evidence="1">
    <location>
        <begin position="6"/>
        <end position="27"/>
    </location>
</feature>
<feature type="transmembrane region" description="Helical" evidence="1">
    <location>
        <begin position="216"/>
        <end position="235"/>
    </location>
</feature>
<protein>
    <submittedName>
        <fullName evidence="2">Uncharacterized protein</fullName>
    </submittedName>
</protein>
<dbReference type="EMBL" id="QGGU01000002">
    <property type="protein sequence ID" value="PWK53965.1"/>
    <property type="molecule type" value="Genomic_DNA"/>
</dbReference>
<proteinExistence type="predicted"/>
<dbReference type="AlphaFoldDB" id="A0A316G0U1"/>
<dbReference type="Proteomes" id="UP000245790">
    <property type="component" value="Unassembled WGS sequence"/>
</dbReference>
<keyword evidence="3" id="KW-1185">Reference proteome</keyword>